<evidence type="ECO:0000256" key="8">
    <source>
        <dbReference type="ARBA" id="ARBA00023175"/>
    </source>
</evidence>
<dbReference type="SUPFAM" id="SSF49879">
    <property type="entry name" value="SMAD/FHA domain"/>
    <property type="match status" value="1"/>
</dbReference>
<name>A0AAW0U1R4_SCYPA</name>
<keyword evidence="6" id="KW-0496">Mitochondrion</keyword>
<evidence type="ECO:0000256" key="2">
    <source>
        <dbReference type="ARBA" id="ARBA00022448"/>
    </source>
</evidence>
<dbReference type="SMART" id="SM00129">
    <property type="entry name" value="KISc"/>
    <property type="match status" value="1"/>
</dbReference>
<dbReference type="InterPro" id="IPR036961">
    <property type="entry name" value="Kinesin_motor_dom_sf"/>
</dbReference>
<dbReference type="SMART" id="SM00239">
    <property type="entry name" value="C2"/>
    <property type="match status" value="1"/>
</dbReference>
<dbReference type="InterPro" id="IPR022140">
    <property type="entry name" value="Kinesin-like_KIF1-typ"/>
</dbReference>
<dbReference type="GO" id="GO:0005524">
    <property type="term" value="F:ATP binding"/>
    <property type="evidence" value="ECO:0007669"/>
    <property type="project" value="UniProtKB-UniRule"/>
</dbReference>
<dbReference type="GO" id="GO:0031966">
    <property type="term" value="C:mitochondrial membrane"/>
    <property type="evidence" value="ECO:0007669"/>
    <property type="project" value="UniProtKB-SubCell"/>
</dbReference>
<dbReference type="Pfam" id="PF00225">
    <property type="entry name" value="Kinesin"/>
    <property type="match status" value="1"/>
</dbReference>
<dbReference type="FunFam" id="2.60.200.20:FF:000034">
    <property type="entry name" value="kinesin-like protein KIF28P"/>
    <property type="match status" value="1"/>
</dbReference>
<evidence type="ECO:0000259" key="12">
    <source>
        <dbReference type="PROSITE" id="PS50067"/>
    </source>
</evidence>
<evidence type="ECO:0000256" key="10">
    <source>
        <dbReference type="ARBA" id="ARBA00079247"/>
    </source>
</evidence>
<feature type="domain" description="Kinesin motor" evidence="12">
    <location>
        <begin position="155"/>
        <end position="505"/>
    </location>
</feature>
<dbReference type="AlphaFoldDB" id="A0AAW0U1R4"/>
<feature type="binding site" evidence="11">
    <location>
        <begin position="258"/>
        <end position="265"/>
    </location>
    <ligand>
        <name>ATP</name>
        <dbReference type="ChEBI" id="CHEBI:30616"/>
    </ligand>
</feature>
<dbReference type="EMBL" id="JARAKH010000019">
    <property type="protein sequence ID" value="KAK8393987.1"/>
    <property type="molecule type" value="Genomic_DNA"/>
</dbReference>
<dbReference type="InterPro" id="IPR001752">
    <property type="entry name" value="Kinesin_motor_dom"/>
</dbReference>
<keyword evidence="5" id="KW-0175">Coiled coil</keyword>
<dbReference type="GO" id="GO:0007018">
    <property type="term" value="P:microtubule-based movement"/>
    <property type="evidence" value="ECO:0007669"/>
    <property type="project" value="InterPro"/>
</dbReference>
<evidence type="ECO:0000256" key="3">
    <source>
        <dbReference type="ARBA" id="ARBA00022741"/>
    </source>
</evidence>
<evidence type="ECO:0000256" key="4">
    <source>
        <dbReference type="ARBA" id="ARBA00022840"/>
    </source>
</evidence>
<protein>
    <recommendedName>
        <fullName evidence="10">Kinesin-like protein 6</fullName>
    </recommendedName>
</protein>
<dbReference type="PANTHER" id="PTHR47117">
    <property type="entry name" value="STAR-RELATED LIPID TRANSFER PROTEIN 9"/>
    <property type="match status" value="1"/>
</dbReference>
<dbReference type="Gene3D" id="3.30.420.10">
    <property type="entry name" value="Ribonuclease H-like superfamily/Ribonuclease H"/>
    <property type="match status" value="1"/>
</dbReference>
<dbReference type="SUPFAM" id="SSF52540">
    <property type="entry name" value="P-loop containing nucleoside triphosphate hydrolases"/>
    <property type="match status" value="1"/>
</dbReference>
<dbReference type="FunFam" id="3.40.850.10:FF:000063">
    <property type="entry name" value="Kinesin-like protein"/>
    <property type="match status" value="1"/>
</dbReference>
<reference evidence="13 14" key="1">
    <citation type="submission" date="2023-03" db="EMBL/GenBank/DDBJ databases">
        <title>High-quality genome of Scylla paramamosain provides insights in environmental adaptation.</title>
        <authorList>
            <person name="Zhang L."/>
        </authorList>
    </citation>
    <scope>NUCLEOTIDE SEQUENCE [LARGE SCALE GENOMIC DNA]</scope>
    <source>
        <strain evidence="13">LZ_2023a</strain>
        <tissue evidence="13">Muscle</tissue>
    </source>
</reference>
<evidence type="ECO:0000256" key="6">
    <source>
        <dbReference type="ARBA" id="ARBA00023128"/>
    </source>
</evidence>
<dbReference type="SUPFAM" id="SSF49562">
    <property type="entry name" value="C2 domain (Calcium/lipid-binding domain, CaLB)"/>
    <property type="match status" value="1"/>
</dbReference>
<proteinExistence type="inferred from homology"/>
<accession>A0AAW0U1R4</accession>
<dbReference type="Proteomes" id="UP001487740">
    <property type="component" value="Unassembled WGS sequence"/>
</dbReference>
<evidence type="ECO:0000256" key="5">
    <source>
        <dbReference type="ARBA" id="ARBA00023054"/>
    </source>
</evidence>
<comment type="similarity">
    <text evidence="11">Belongs to the TRAFAC class myosin-kinesin ATPase superfamily. Kinesin family.</text>
</comment>
<organism evidence="13 14">
    <name type="scientific">Scylla paramamosain</name>
    <name type="common">Mud crab</name>
    <dbReference type="NCBI Taxonomy" id="85552"/>
    <lineage>
        <taxon>Eukaryota</taxon>
        <taxon>Metazoa</taxon>
        <taxon>Ecdysozoa</taxon>
        <taxon>Arthropoda</taxon>
        <taxon>Crustacea</taxon>
        <taxon>Multicrustacea</taxon>
        <taxon>Malacostraca</taxon>
        <taxon>Eumalacostraca</taxon>
        <taxon>Eucarida</taxon>
        <taxon>Decapoda</taxon>
        <taxon>Pleocyemata</taxon>
        <taxon>Brachyura</taxon>
        <taxon>Eubrachyura</taxon>
        <taxon>Portunoidea</taxon>
        <taxon>Portunidae</taxon>
        <taxon>Portuninae</taxon>
        <taxon>Scylla</taxon>
    </lineage>
</organism>
<sequence length="1136" mass="127587">MRARNKPFVSEVHRKKRLAFVQKYSSWTLEEWRRVLWTDEATFRVSDTKGKKVWHRKGSDPHDPKFTAKSVKHPPSLMAWGAFSYGGVADLHIFPKATASSVGTLHSHSDRSTRSLLTDTQYGPYSDTFAEEHSSLSQPAIRSAPGGEVGNEPLTVAAFPLTWTHNKRELGRKAKCIVSMKGNITTVTNPDDAADVKSFTYDYSYWSFDGYKEEPNGYFAKQSPNSNYADQNTVYNDLGGGVLANAWAGYNSTLFAYGQTGSGKSWSVIGYGANKGIVPLFCNDLFNGITQNTEEKEFEVRFSMLEIYNEVVHDLLNPTKNKKGLKVRQHPKKGFYAEGLKMALVTNYNEIEQKMNEGTVNRTIASTNMNATSSRAHTIVGITFIQKFRNDVGQETAKQAVVNLVDLAGSVERVESTGATGSRLKEGAAINRSLSSLGNCIHALAERSSGNKVRVPYRDSTLTRLLMNALGGNSKTIMIAAISPADINYEETLSTLRFADRAKQIKTKAVVNEDPTEKLLRELREENEKLKKMMQGGKIDKDFIDSDGNGIDDRAEGDLKKKWEEEMKARMLENEQEMINMKKSYEEKLKMAQKDSVDPSIAKKEQDKSHKPHIYNLNVDPMLSGRIIHILKPGMNTVGNRKGVESTIIMVSPSIQEQHAEITVGQGGKVTVKPTNTDCRVLVNGSQVQGETTLCHNDRLVFGATQMWVFQNPLDKKAAKMNNQDITFEYAQEEIAAKSGVDMSSKGDAEWSRVQEDLLEVMPAVEEANSISEELDKLVKFEILMVAPQVLGNERGRTEVHVKMKNLSNGTEFVWNKEKFLNRLYLMKEMYQKYEDEEEWQKPDEEDPFKESLDTEVHIGTTQVNLQPLAYNVELKEQLEITNYKGADVGLMNVELVPCDSSGHEYTEADDKFVDEPVDLVGKSMHFKVKITSCNGLPNKYADMYCTYRIYLEEEDTKTKTVSETSNPTFGHSKMFSFSPVTEQLVHYLKNGTLNVKVMGKQRVRRSAMPYNKGLTTRDLLKSDRAVFSRTANLMNGFQMNGRVVDPQKQSIIVELLLMKKTQARLQQKVDSVRKLVKEAENISKIRVSTSLLKEVLQANSPEQADMIIRKIADEPDYEGYGPGSGMYSSSVCAVL</sequence>
<dbReference type="InterPro" id="IPR008984">
    <property type="entry name" value="SMAD_FHA_dom_sf"/>
</dbReference>
<dbReference type="Pfam" id="PF12423">
    <property type="entry name" value="KIF1B"/>
    <property type="match status" value="1"/>
</dbReference>
<keyword evidence="14" id="KW-1185">Reference proteome</keyword>
<dbReference type="Gene3D" id="2.60.40.150">
    <property type="entry name" value="C2 domain"/>
    <property type="match status" value="1"/>
</dbReference>
<dbReference type="Gene3D" id="2.60.200.20">
    <property type="match status" value="1"/>
</dbReference>
<evidence type="ECO:0000256" key="7">
    <source>
        <dbReference type="ARBA" id="ARBA00023136"/>
    </source>
</evidence>
<keyword evidence="4 11" id="KW-0067">ATP-binding</keyword>
<dbReference type="Gene3D" id="3.40.850.10">
    <property type="entry name" value="Kinesin motor domain"/>
    <property type="match status" value="1"/>
</dbReference>
<evidence type="ECO:0000256" key="11">
    <source>
        <dbReference type="PROSITE-ProRule" id="PRU00283"/>
    </source>
</evidence>
<dbReference type="GO" id="GO:0003676">
    <property type="term" value="F:nucleic acid binding"/>
    <property type="evidence" value="ECO:0007669"/>
    <property type="project" value="InterPro"/>
</dbReference>
<dbReference type="GO" id="GO:0008017">
    <property type="term" value="F:microtubule binding"/>
    <property type="evidence" value="ECO:0007669"/>
    <property type="project" value="InterPro"/>
</dbReference>
<comment type="subcellular location">
    <subcellularLocation>
        <location evidence="1">Mitochondrion membrane</location>
        <topology evidence="1">Peripheral membrane protein</topology>
    </subcellularLocation>
</comment>
<dbReference type="InterPro" id="IPR036397">
    <property type="entry name" value="RNaseH_sf"/>
</dbReference>
<dbReference type="InterPro" id="IPR035892">
    <property type="entry name" value="C2_domain_sf"/>
</dbReference>
<evidence type="ECO:0000313" key="13">
    <source>
        <dbReference type="EMBL" id="KAK8393987.1"/>
    </source>
</evidence>
<evidence type="ECO:0000256" key="1">
    <source>
        <dbReference type="ARBA" id="ARBA00004318"/>
    </source>
</evidence>
<dbReference type="InterPro" id="IPR000008">
    <property type="entry name" value="C2_dom"/>
</dbReference>
<dbReference type="Pfam" id="PF00168">
    <property type="entry name" value="C2"/>
    <property type="match status" value="1"/>
</dbReference>
<evidence type="ECO:0000313" key="14">
    <source>
        <dbReference type="Proteomes" id="UP001487740"/>
    </source>
</evidence>
<comment type="caution">
    <text evidence="13">The sequence shown here is derived from an EMBL/GenBank/DDBJ whole genome shotgun (WGS) entry which is preliminary data.</text>
</comment>
<dbReference type="InterPro" id="IPR000253">
    <property type="entry name" value="FHA_dom"/>
</dbReference>
<keyword evidence="7" id="KW-0472">Membrane</keyword>
<keyword evidence="2" id="KW-0813">Transport</keyword>
<dbReference type="Pfam" id="PF00498">
    <property type="entry name" value="FHA"/>
    <property type="match status" value="1"/>
</dbReference>
<dbReference type="GO" id="GO:0003777">
    <property type="term" value="F:microtubule motor activity"/>
    <property type="evidence" value="ECO:0007669"/>
    <property type="project" value="InterPro"/>
</dbReference>
<dbReference type="InterPro" id="IPR027417">
    <property type="entry name" value="P-loop_NTPase"/>
</dbReference>
<dbReference type="PRINTS" id="PR00380">
    <property type="entry name" value="KINESINHEAVY"/>
</dbReference>
<gene>
    <name evidence="13" type="ORF">O3P69_006292</name>
</gene>
<keyword evidence="8 11" id="KW-0505">Motor protein</keyword>
<comment type="function">
    <text evidence="9">Microtubule-dependent motor protein required for mitochondrion morphology and transport of mitochondria in neuronal cells.</text>
</comment>
<evidence type="ECO:0000256" key="9">
    <source>
        <dbReference type="ARBA" id="ARBA00054688"/>
    </source>
</evidence>
<keyword evidence="3 11" id="KW-0547">Nucleotide-binding</keyword>
<dbReference type="PROSITE" id="PS50067">
    <property type="entry name" value="KINESIN_MOTOR_2"/>
    <property type="match status" value="1"/>
</dbReference>